<reference evidence="2 3" key="1">
    <citation type="submission" date="2024-01" db="EMBL/GenBank/DDBJ databases">
        <title>The genomes of 5 underutilized Papilionoideae crops provide insights into root nodulation and disease resistanc.</title>
        <authorList>
            <person name="Jiang F."/>
        </authorList>
    </citation>
    <scope>NUCLEOTIDE SEQUENCE [LARGE SCALE GENOMIC DNA]</scope>
    <source>
        <strain evidence="2">DUOXIRENSHENG_FW03</strain>
        <tissue evidence="2">Leaves</tissue>
    </source>
</reference>
<evidence type="ECO:0000313" key="3">
    <source>
        <dbReference type="Proteomes" id="UP001386955"/>
    </source>
</evidence>
<dbReference type="SMART" id="SM00452">
    <property type="entry name" value="STI"/>
    <property type="match status" value="1"/>
</dbReference>
<keyword evidence="3" id="KW-1185">Reference proteome</keyword>
<dbReference type="CDD" id="cd23375">
    <property type="entry name" value="beta-trefoil_STI_VvMLP-like"/>
    <property type="match status" value="1"/>
</dbReference>
<evidence type="ECO:0008006" key="4">
    <source>
        <dbReference type="Google" id="ProtNLM"/>
    </source>
</evidence>
<accession>A0AAN9NVW1</accession>
<dbReference type="AlphaFoldDB" id="A0AAN9NVW1"/>
<gene>
    <name evidence="2" type="ORF">VNO78_32595</name>
</gene>
<dbReference type="GO" id="GO:0004866">
    <property type="term" value="F:endopeptidase inhibitor activity"/>
    <property type="evidence" value="ECO:0007669"/>
    <property type="project" value="InterPro"/>
</dbReference>
<dbReference type="PANTHER" id="PTHR33107:SF36">
    <property type="entry name" value="LIPID TRANSFER PROTEIN"/>
    <property type="match status" value="1"/>
</dbReference>
<dbReference type="PROSITE" id="PS00283">
    <property type="entry name" value="SOYBEAN_KUNITZ"/>
    <property type="match status" value="1"/>
</dbReference>
<evidence type="ECO:0000256" key="1">
    <source>
        <dbReference type="SAM" id="SignalP"/>
    </source>
</evidence>
<comment type="caution">
    <text evidence="2">The sequence shown here is derived from an EMBL/GenBank/DDBJ whole genome shotgun (WGS) entry which is preliminary data.</text>
</comment>
<dbReference type="Gene3D" id="2.80.10.50">
    <property type="match status" value="1"/>
</dbReference>
<sequence>MKLRHLCCLLFFGFCCEALVAASGASPKQVVDTEGKKVWAGVDYYMRPVPTKACDGRGPCVVGSGFVLVARSSNQTCPLNVVVVEGFRGQAVTFTPVNPKKGVIRVSTDINIKTSLETSCTESTVWKLDAFDEATRQWFVSTGGVLGNPGKDTISNWFKIEEYDDDYKLVFCPTVCNFCKPLCKNVGVFVDSNGNHRVALTDAPYKVRFQPSA</sequence>
<dbReference type="EMBL" id="JAYMYS010000009">
    <property type="protein sequence ID" value="KAK7380146.1"/>
    <property type="molecule type" value="Genomic_DNA"/>
</dbReference>
<feature type="signal peptide" evidence="1">
    <location>
        <begin position="1"/>
        <end position="22"/>
    </location>
</feature>
<proteinExistence type="predicted"/>
<dbReference type="Pfam" id="PF00197">
    <property type="entry name" value="Kunitz_legume"/>
    <property type="match status" value="1"/>
</dbReference>
<name>A0AAN9NVW1_PSOTE</name>
<evidence type="ECO:0000313" key="2">
    <source>
        <dbReference type="EMBL" id="KAK7380146.1"/>
    </source>
</evidence>
<dbReference type="Proteomes" id="UP001386955">
    <property type="component" value="Unassembled WGS sequence"/>
</dbReference>
<organism evidence="2 3">
    <name type="scientific">Psophocarpus tetragonolobus</name>
    <name type="common">Winged bean</name>
    <name type="synonym">Dolichos tetragonolobus</name>
    <dbReference type="NCBI Taxonomy" id="3891"/>
    <lineage>
        <taxon>Eukaryota</taxon>
        <taxon>Viridiplantae</taxon>
        <taxon>Streptophyta</taxon>
        <taxon>Embryophyta</taxon>
        <taxon>Tracheophyta</taxon>
        <taxon>Spermatophyta</taxon>
        <taxon>Magnoliopsida</taxon>
        <taxon>eudicotyledons</taxon>
        <taxon>Gunneridae</taxon>
        <taxon>Pentapetalae</taxon>
        <taxon>rosids</taxon>
        <taxon>fabids</taxon>
        <taxon>Fabales</taxon>
        <taxon>Fabaceae</taxon>
        <taxon>Papilionoideae</taxon>
        <taxon>50 kb inversion clade</taxon>
        <taxon>NPAAA clade</taxon>
        <taxon>indigoferoid/millettioid clade</taxon>
        <taxon>Phaseoleae</taxon>
        <taxon>Psophocarpus</taxon>
    </lineage>
</organism>
<keyword evidence="1" id="KW-0732">Signal</keyword>
<dbReference type="InterPro" id="IPR002160">
    <property type="entry name" value="Prot_inh_Kunz-lg"/>
</dbReference>
<protein>
    <recommendedName>
        <fullName evidence="4">Miraculin</fullName>
    </recommendedName>
</protein>
<dbReference type="InterPro" id="IPR011065">
    <property type="entry name" value="Kunitz_inhibitor_STI-like_sf"/>
</dbReference>
<dbReference type="SUPFAM" id="SSF50386">
    <property type="entry name" value="STI-like"/>
    <property type="match status" value="1"/>
</dbReference>
<dbReference type="PANTHER" id="PTHR33107">
    <property type="entry name" value="KUNITZ TRYPSIN INHIBITOR 2"/>
    <property type="match status" value="1"/>
</dbReference>
<feature type="chain" id="PRO_5042930056" description="Miraculin" evidence="1">
    <location>
        <begin position="23"/>
        <end position="213"/>
    </location>
</feature>